<dbReference type="InterPro" id="IPR047647">
    <property type="entry name" value="ISAs1_transpos"/>
</dbReference>
<organism evidence="1 2">
    <name type="scientific">Solemya velesiana gill symbiont</name>
    <dbReference type="NCBI Taxonomy" id="1918948"/>
    <lineage>
        <taxon>Bacteria</taxon>
        <taxon>Pseudomonadati</taxon>
        <taxon>Pseudomonadota</taxon>
        <taxon>Gammaproteobacteria</taxon>
        <taxon>sulfur-oxidizing symbionts</taxon>
    </lineage>
</organism>
<dbReference type="AlphaFoldDB" id="A0A1T2KSY3"/>
<evidence type="ECO:0000313" key="1">
    <source>
        <dbReference type="EMBL" id="OOZ35840.1"/>
    </source>
</evidence>
<proteinExistence type="predicted"/>
<evidence type="ECO:0000313" key="2">
    <source>
        <dbReference type="Proteomes" id="UP000190896"/>
    </source>
</evidence>
<name>A0A1T2KSY3_9GAMM</name>
<sequence>MAVKSNQKGLGEDIEAFFQQPPAAYTVDEHEIVEKDHGRIESREYRVCNEMEWLRERHDWAGLVSIVEIRSIAVKQGRFRESYRYYIGSLCLTAKATAYAIRSHWGVENQLHWVLDCCLKRTARALGGVMGPTIWPLFVI</sequence>
<dbReference type="RefSeq" id="WP_078487881.1">
    <property type="nucleotide sequence ID" value="NZ_MPRJ01000072.1"/>
</dbReference>
<evidence type="ECO:0008006" key="3">
    <source>
        <dbReference type="Google" id="ProtNLM"/>
    </source>
</evidence>
<dbReference type="InterPro" id="IPR051698">
    <property type="entry name" value="Transposase_11-like"/>
</dbReference>
<accession>A0A1T2KSY3</accession>
<dbReference type="Proteomes" id="UP000190896">
    <property type="component" value="Unassembled WGS sequence"/>
</dbReference>
<reference evidence="1 2" key="1">
    <citation type="submission" date="2016-11" db="EMBL/GenBank/DDBJ databases">
        <title>Mixed transmission modes and dynamic genome evolution in an obligate animal-bacterial symbiosis.</title>
        <authorList>
            <person name="Russell S.L."/>
            <person name="Corbett-Detig R.B."/>
            <person name="Cavanaugh C.M."/>
        </authorList>
    </citation>
    <scope>NUCLEOTIDE SEQUENCE [LARGE SCALE GENOMIC DNA]</scope>
    <source>
        <strain evidence="1">Se-Cadez</strain>
    </source>
</reference>
<keyword evidence="2" id="KW-1185">Reference proteome</keyword>
<protein>
    <recommendedName>
        <fullName evidence="3">Transposase IS4-like domain-containing protein</fullName>
    </recommendedName>
</protein>
<gene>
    <name evidence="1" type="ORF">BOW51_10055</name>
</gene>
<dbReference type="EMBL" id="MPRJ01000072">
    <property type="protein sequence ID" value="OOZ35840.1"/>
    <property type="molecule type" value="Genomic_DNA"/>
</dbReference>
<dbReference type="PANTHER" id="PTHR30298:SF0">
    <property type="entry name" value="PROTEIN YBFL-RELATED"/>
    <property type="match status" value="1"/>
</dbReference>
<dbReference type="NCBIfam" id="NF033564">
    <property type="entry name" value="transpos_ISAs1"/>
    <property type="match status" value="1"/>
</dbReference>
<comment type="caution">
    <text evidence="1">The sequence shown here is derived from an EMBL/GenBank/DDBJ whole genome shotgun (WGS) entry which is preliminary data.</text>
</comment>
<dbReference type="PANTHER" id="PTHR30298">
    <property type="entry name" value="H REPEAT-ASSOCIATED PREDICTED TRANSPOSASE"/>
    <property type="match status" value="1"/>
</dbReference>